<comment type="caution">
    <text evidence="5">The sequence shown here is derived from an EMBL/GenBank/DDBJ whole genome shotgun (WGS) entry which is preliminary data.</text>
</comment>
<evidence type="ECO:0000313" key="6">
    <source>
        <dbReference type="Proteomes" id="UP001597641"/>
    </source>
</evidence>
<dbReference type="SUPFAM" id="SSF63825">
    <property type="entry name" value="YWTD domain"/>
    <property type="match status" value="1"/>
</dbReference>
<comment type="similarity">
    <text evidence="2">Belongs to the YjiK family.</text>
</comment>
<evidence type="ECO:0000256" key="1">
    <source>
        <dbReference type="ARBA" id="ARBA00004236"/>
    </source>
</evidence>
<sequence>MKDKIHTLLLAGIIGTSACSGSWREKEIPEAVEARIAQLYPTAKQVNWESGQENYEARFQVRGRERSVLFAAEGRLLQYSEEIQEQYLPRLALENLRDQYGNFEIEEAHRVQHQNSTYYKVELEQGKQELLLLVGSHGKILSQQPAVPAQSTRGGDYFIDATGQREENERPAGLAKSSWELPSELREVSGISFVRENLLACVQDEKGIIFLYDLAKETVTRRISFAGPGDYEGIAVVGHTAYLLRSDGAIYEVTDFMGSKSQTTMHPSVLVSTQNTEGLAYDRKQNRLLVAAKGYDESLGNYKGIYAIPLNTKKMQAEPVMTISLAQQQLKGRSKKQKKAYDILQPSSLEMNDDTGEMYVLDAVNHRLYTLDQQGRIQKAKLLDKKQLRQPEGLAFSDTGDMYVSSEGGKTGKALILKLPESM</sequence>
<gene>
    <name evidence="5" type="ORF">ACFS7Z_26530</name>
</gene>
<dbReference type="InterPro" id="IPR011042">
    <property type="entry name" value="6-blade_b-propeller_TolB-like"/>
</dbReference>
<dbReference type="EMBL" id="JBHUOX010000056">
    <property type="protein sequence ID" value="MFD3003941.1"/>
    <property type="molecule type" value="Genomic_DNA"/>
</dbReference>
<evidence type="ECO:0000256" key="4">
    <source>
        <dbReference type="ARBA" id="ARBA00023136"/>
    </source>
</evidence>
<dbReference type="Gene3D" id="2.120.10.30">
    <property type="entry name" value="TolB, C-terminal domain"/>
    <property type="match status" value="1"/>
</dbReference>
<dbReference type="Proteomes" id="UP001597641">
    <property type="component" value="Unassembled WGS sequence"/>
</dbReference>
<comment type="subcellular location">
    <subcellularLocation>
        <location evidence="1">Cell membrane</location>
    </subcellularLocation>
</comment>
<evidence type="ECO:0000256" key="2">
    <source>
        <dbReference type="ARBA" id="ARBA00009852"/>
    </source>
</evidence>
<dbReference type="PROSITE" id="PS51257">
    <property type="entry name" value="PROKAR_LIPOPROTEIN"/>
    <property type="match status" value="1"/>
</dbReference>
<keyword evidence="3" id="KW-1003">Cell membrane</keyword>
<dbReference type="SUPFAM" id="SSF160574">
    <property type="entry name" value="BT0923-like"/>
    <property type="match status" value="1"/>
</dbReference>
<dbReference type="Pfam" id="PF06977">
    <property type="entry name" value="SdiA-regulated"/>
    <property type="match status" value="1"/>
</dbReference>
<dbReference type="RefSeq" id="WP_377492303.1">
    <property type="nucleotide sequence ID" value="NZ_JBHUOX010000056.1"/>
</dbReference>
<evidence type="ECO:0000313" key="5">
    <source>
        <dbReference type="EMBL" id="MFD3003941.1"/>
    </source>
</evidence>
<proteinExistence type="inferred from homology"/>
<evidence type="ECO:0000256" key="3">
    <source>
        <dbReference type="ARBA" id="ARBA00022475"/>
    </source>
</evidence>
<dbReference type="Gene3D" id="3.10.450.360">
    <property type="match status" value="1"/>
</dbReference>
<keyword evidence="6" id="KW-1185">Reference proteome</keyword>
<organism evidence="5 6">
    <name type="scientific">Pontibacter toksunensis</name>
    <dbReference type="NCBI Taxonomy" id="1332631"/>
    <lineage>
        <taxon>Bacteria</taxon>
        <taxon>Pseudomonadati</taxon>
        <taxon>Bacteroidota</taxon>
        <taxon>Cytophagia</taxon>
        <taxon>Cytophagales</taxon>
        <taxon>Hymenobacteraceae</taxon>
        <taxon>Pontibacter</taxon>
    </lineage>
</organism>
<dbReference type="InterPro" id="IPR009722">
    <property type="entry name" value="YjiK/CarP"/>
</dbReference>
<protein>
    <submittedName>
        <fullName evidence="5">SdiA-regulated domain-containing protein</fullName>
    </submittedName>
</protein>
<name>A0ABW6C4I5_9BACT</name>
<keyword evidence="4" id="KW-0472">Membrane</keyword>
<accession>A0ABW6C4I5</accession>
<reference evidence="6" key="1">
    <citation type="journal article" date="2019" name="Int. J. Syst. Evol. Microbiol.">
        <title>The Global Catalogue of Microorganisms (GCM) 10K type strain sequencing project: providing services to taxonomists for standard genome sequencing and annotation.</title>
        <authorList>
            <consortium name="The Broad Institute Genomics Platform"/>
            <consortium name="The Broad Institute Genome Sequencing Center for Infectious Disease"/>
            <person name="Wu L."/>
            <person name="Ma J."/>
        </authorList>
    </citation>
    <scope>NUCLEOTIDE SEQUENCE [LARGE SCALE GENOMIC DNA]</scope>
    <source>
        <strain evidence="6">KCTC 23984</strain>
    </source>
</reference>